<feature type="transmembrane region" description="Helical" evidence="5">
    <location>
        <begin position="145"/>
        <end position="170"/>
    </location>
</feature>
<evidence type="ECO:0008006" key="8">
    <source>
        <dbReference type="Google" id="ProtNLM"/>
    </source>
</evidence>
<feature type="transmembrane region" description="Helical" evidence="5">
    <location>
        <begin position="98"/>
        <end position="124"/>
    </location>
</feature>
<dbReference type="Gene3D" id="1.20.1280.290">
    <property type="match status" value="1"/>
</dbReference>
<dbReference type="Pfam" id="PF04193">
    <property type="entry name" value="PQ-loop"/>
    <property type="match status" value="2"/>
</dbReference>
<dbReference type="EMBL" id="ML996706">
    <property type="protein sequence ID" value="KAF2396528.1"/>
    <property type="molecule type" value="Genomic_DNA"/>
</dbReference>
<keyword evidence="4 5" id="KW-0472">Membrane</keyword>
<dbReference type="AlphaFoldDB" id="A0A6G1HKD2"/>
<keyword evidence="7" id="KW-1185">Reference proteome</keyword>
<protein>
    <recommendedName>
        <fullName evidence="8">PQ loop repeat protein-like protein</fullName>
    </recommendedName>
</protein>
<comment type="subcellular location">
    <subcellularLocation>
        <location evidence="1">Membrane</location>
        <topology evidence="1">Multi-pass membrane protein</topology>
    </subcellularLocation>
</comment>
<dbReference type="InterPro" id="IPR051415">
    <property type="entry name" value="LAAT-1"/>
</dbReference>
<reference evidence="6" key="1">
    <citation type="journal article" date="2020" name="Stud. Mycol.">
        <title>101 Dothideomycetes genomes: a test case for predicting lifestyles and emergence of pathogens.</title>
        <authorList>
            <person name="Haridas S."/>
            <person name="Albert R."/>
            <person name="Binder M."/>
            <person name="Bloem J."/>
            <person name="Labutti K."/>
            <person name="Salamov A."/>
            <person name="Andreopoulos B."/>
            <person name="Baker S."/>
            <person name="Barry K."/>
            <person name="Bills G."/>
            <person name="Bluhm B."/>
            <person name="Cannon C."/>
            <person name="Castanera R."/>
            <person name="Culley D."/>
            <person name="Daum C."/>
            <person name="Ezra D."/>
            <person name="Gonzalez J."/>
            <person name="Henrissat B."/>
            <person name="Kuo A."/>
            <person name="Liang C."/>
            <person name="Lipzen A."/>
            <person name="Lutzoni F."/>
            <person name="Magnuson J."/>
            <person name="Mondo S."/>
            <person name="Nolan M."/>
            <person name="Ohm R."/>
            <person name="Pangilinan J."/>
            <person name="Park H.-J."/>
            <person name="Ramirez L."/>
            <person name="Alfaro M."/>
            <person name="Sun H."/>
            <person name="Tritt A."/>
            <person name="Yoshinaga Y."/>
            <person name="Zwiers L.-H."/>
            <person name="Turgeon B."/>
            <person name="Goodwin S."/>
            <person name="Spatafora J."/>
            <person name="Crous P."/>
            <person name="Grigoriev I."/>
        </authorList>
    </citation>
    <scope>NUCLEOTIDE SEQUENCE</scope>
    <source>
        <strain evidence="6">CBS 262.69</strain>
    </source>
</reference>
<evidence type="ECO:0000256" key="5">
    <source>
        <dbReference type="SAM" id="Phobius"/>
    </source>
</evidence>
<gene>
    <name evidence="6" type="ORF">EJ06DRAFT_559667</name>
</gene>
<sequence>MNSLLNPLKMSSEHCDQLATPNGFSFGLSIFIVVGILVSYLPQHLRIIARRSSEGLSPYFVLLGTTSGTFALANIITLPTSQADIGCCREISRVACAAGLLGIAQVAVQWGCFSVIMFLFLIFFPTPGPEEHVPGSPRPATWRDALTVAAISVAHFVIVIIISIVFLLWYPNLLQGWATFLGVCAALLACIQYLPQLWTTWRLQHVMSLSIPMMCIQTPGSFVFAGSLAARLGSSGWSSWGVYIVTGCLQGCLLAMAIRFELRDRKKAQQSGGLRVPDERSPLLSHVSPQLLGRD</sequence>
<evidence type="ECO:0000256" key="1">
    <source>
        <dbReference type="ARBA" id="ARBA00004141"/>
    </source>
</evidence>
<keyword evidence="3 5" id="KW-1133">Transmembrane helix</keyword>
<feature type="transmembrane region" description="Helical" evidence="5">
    <location>
        <begin position="59"/>
        <end position="78"/>
    </location>
</feature>
<dbReference type="Proteomes" id="UP000799640">
    <property type="component" value="Unassembled WGS sequence"/>
</dbReference>
<keyword evidence="2 5" id="KW-0812">Transmembrane</keyword>
<evidence type="ECO:0000256" key="4">
    <source>
        <dbReference type="ARBA" id="ARBA00023136"/>
    </source>
</evidence>
<feature type="transmembrane region" description="Helical" evidence="5">
    <location>
        <begin position="176"/>
        <end position="194"/>
    </location>
</feature>
<accession>A0A6G1HKD2</accession>
<feature type="transmembrane region" description="Helical" evidence="5">
    <location>
        <begin position="206"/>
        <end position="228"/>
    </location>
</feature>
<dbReference type="OrthoDB" id="19344at2759"/>
<evidence type="ECO:0000313" key="6">
    <source>
        <dbReference type="EMBL" id="KAF2396528.1"/>
    </source>
</evidence>
<dbReference type="SMART" id="SM00679">
    <property type="entry name" value="CTNS"/>
    <property type="match status" value="2"/>
</dbReference>
<proteinExistence type="predicted"/>
<dbReference type="GO" id="GO:0016020">
    <property type="term" value="C:membrane"/>
    <property type="evidence" value="ECO:0007669"/>
    <property type="project" value="UniProtKB-SubCell"/>
</dbReference>
<dbReference type="InterPro" id="IPR006603">
    <property type="entry name" value="PQ-loop_rpt"/>
</dbReference>
<evidence type="ECO:0000313" key="7">
    <source>
        <dbReference type="Proteomes" id="UP000799640"/>
    </source>
</evidence>
<evidence type="ECO:0000256" key="3">
    <source>
        <dbReference type="ARBA" id="ARBA00022989"/>
    </source>
</evidence>
<name>A0A6G1HKD2_9PEZI</name>
<organism evidence="6 7">
    <name type="scientific">Trichodelitschia bisporula</name>
    <dbReference type="NCBI Taxonomy" id="703511"/>
    <lineage>
        <taxon>Eukaryota</taxon>
        <taxon>Fungi</taxon>
        <taxon>Dikarya</taxon>
        <taxon>Ascomycota</taxon>
        <taxon>Pezizomycotina</taxon>
        <taxon>Dothideomycetes</taxon>
        <taxon>Dothideomycetes incertae sedis</taxon>
        <taxon>Phaeotrichales</taxon>
        <taxon>Phaeotrichaceae</taxon>
        <taxon>Trichodelitschia</taxon>
    </lineage>
</organism>
<evidence type="ECO:0000256" key="2">
    <source>
        <dbReference type="ARBA" id="ARBA00022692"/>
    </source>
</evidence>
<feature type="transmembrane region" description="Helical" evidence="5">
    <location>
        <begin position="20"/>
        <end position="38"/>
    </location>
</feature>
<dbReference type="PANTHER" id="PTHR16201">
    <property type="entry name" value="SEVEN TRANSMEMBRANE PROTEIN 1-RELATED"/>
    <property type="match status" value="1"/>
</dbReference>
<dbReference type="PANTHER" id="PTHR16201:SF11">
    <property type="entry name" value="PQ-LOOP REPEAT-CONTAINING PROTEIN"/>
    <property type="match status" value="1"/>
</dbReference>
<feature type="transmembrane region" description="Helical" evidence="5">
    <location>
        <begin position="240"/>
        <end position="260"/>
    </location>
</feature>